<evidence type="ECO:0000313" key="4">
    <source>
        <dbReference type="EMBL" id="ROT89553.1"/>
    </source>
</evidence>
<dbReference type="InterPro" id="IPR007421">
    <property type="entry name" value="Schlafen_AlbA_2_dom"/>
</dbReference>
<evidence type="ECO:0000259" key="1">
    <source>
        <dbReference type="Pfam" id="PF01047"/>
    </source>
</evidence>
<feature type="domain" description="HTH marR-type" evidence="1">
    <location>
        <begin position="411"/>
        <end position="457"/>
    </location>
</feature>
<evidence type="ECO:0000313" key="3">
    <source>
        <dbReference type="EMBL" id="MSA95038.1"/>
    </source>
</evidence>
<dbReference type="SUPFAM" id="SSF46785">
    <property type="entry name" value="Winged helix' DNA-binding domain"/>
    <property type="match status" value="1"/>
</dbReference>
<reference evidence="5" key="1">
    <citation type="submission" date="2018-05" db="EMBL/GenBank/DDBJ databases">
        <title>Genome Sequencing of selected type strains of the family Eggerthellaceae.</title>
        <authorList>
            <person name="Danylec N."/>
            <person name="Stoll D.A."/>
            <person name="Doetsch A."/>
            <person name="Huch M."/>
        </authorList>
    </citation>
    <scope>NUCLEOTIDE SEQUENCE [LARGE SCALE GENOMIC DNA]</scope>
    <source>
        <strain evidence="5">DSM 27213</strain>
    </source>
</reference>
<organism evidence="4 5">
    <name type="scientific">Gordonibacter urolithinfaciens</name>
    <dbReference type="NCBI Taxonomy" id="1335613"/>
    <lineage>
        <taxon>Bacteria</taxon>
        <taxon>Bacillati</taxon>
        <taxon>Actinomycetota</taxon>
        <taxon>Coriobacteriia</taxon>
        <taxon>Eggerthellales</taxon>
        <taxon>Eggerthellaceae</taxon>
        <taxon>Gordonibacter</taxon>
    </lineage>
</organism>
<dbReference type="Pfam" id="PF01047">
    <property type="entry name" value="MarR"/>
    <property type="match status" value="1"/>
</dbReference>
<dbReference type="InterPro" id="IPR038475">
    <property type="entry name" value="RecG_C_sf"/>
</dbReference>
<dbReference type="AlphaFoldDB" id="A0A423UJR8"/>
<dbReference type="Proteomes" id="UP000462865">
    <property type="component" value="Unassembled WGS sequence"/>
</dbReference>
<dbReference type="EMBL" id="WKZA01000032">
    <property type="protein sequence ID" value="MSA95038.1"/>
    <property type="molecule type" value="Genomic_DNA"/>
</dbReference>
<dbReference type="InterPro" id="IPR036390">
    <property type="entry name" value="WH_DNA-bd_sf"/>
</dbReference>
<dbReference type="InterPro" id="IPR036388">
    <property type="entry name" value="WH-like_DNA-bd_sf"/>
</dbReference>
<name>A0A423UJR8_9ACTN</name>
<dbReference type="Proteomes" id="UP000285258">
    <property type="component" value="Unassembled WGS sequence"/>
</dbReference>
<protein>
    <submittedName>
        <fullName evidence="4">ATP-binding protein</fullName>
    </submittedName>
    <submittedName>
        <fullName evidence="3">MarR family transcriptional regulator</fullName>
    </submittedName>
</protein>
<evidence type="ECO:0000313" key="5">
    <source>
        <dbReference type="Proteomes" id="UP000285258"/>
    </source>
</evidence>
<dbReference type="PANTHER" id="PTHR30595:SF6">
    <property type="entry name" value="SCHLAFEN ALBA-2 DOMAIN-CONTAINING PROTEIN"/>
    <property type="match status" value="1"/>
</dbReference>
<reference evidence="3 6" key="4">
    <citation type="journal article" date="2019" name="Nat. Med.">
        <title>A library of human gut bacterial isolates paired with longitudinal multiomics data enables mechanistic microbiome research.</title>
        <authorList>
            <person name="Poyet M."/>
            <person name="Groussin M."/>
            <person name="Gibbons S.M."/>
            <person name="Avila-Pacheco J."/>
            <person name="Jiang X."/>
            <person name="Kearney S.M."/>
            <person name="Perrotta A.R."/>
            <person name="Berdy B."/>
            <person name="Zhao S."/>
            <person name="Lieberman T.D."/>
            <person name="Swanson P.K."/>
            <person name="Smith M."/>
            <person name="Roesemann S."/>
            <person name="Alexander J.E."/>
            <person name="Rich S.A."/>
            <person name="Livny J."/>
            <person name="Vlamakis H."/>
            <person name="Clish C."/>
            <person name="Bullock K."/>
            <person name="Deik A."/>
            <person name="Scott J."/>
            <person name="Pierce K.A."/>
            <person name="Xavier R.J."/>
            <person name="Alm E.J."/>
        </authorList>
    </citation>
    <scope>NUCLEOTIDE SEQUENCE [LARGE SCALE GENOMIC DNA]</scope>
    <source>
        <strain evidence="3 6">BIOML-A1</strain>
    </source>
</reference>
<reference evidence="4" key="2">
    <citation type="journal article" date="2019" name="Int. J. Syst. Evol. Microbiol.">
        <title>Gordonibacter faecihominis is a later heterotypic synonym of Gordonibacter urolithinfaciens.</title>
        <authorList>
            <person name="Danylec N."/>
            <person name="Stoll D.A."/>
            <person name="Huch M."/>
        </authorList>
    </citation>
    <scope>NUCLEOTIDE SEQUENCE</scope>
    <source>
        <strain evidence="4">DSM 27213</strain>
    </source>
</reference>
<dbReference type="Pfam" id="PF04326">
    <property type="entry name" value="SLFN_AlbA_2"/>
    <property type="match status" value="1"/>
</dbReference>
<dbReference type="GO" id="GO:0005524">
    <property type="term" value="F:ATP binding"/>
    <property type="evidence" value="ECO:0007669"/>
    <property type="project" value="UniProtKB-KW"/>
</dbReference>
<evidence type="ECO:0000259" key="2">
    <source>
        <dbReference type="Pfam" id="PF04326"/>
    </source>
</evidence>
<feature type="domain" description="Schlafen AlbA-2" evidence="2">
    <location>
        <begin position="14"/>
        <end position="130"/>
    </location>
</feature>
<keyword evidence="4" id="KW-0067">ATP-binding</keyword>
<dbReference type="Gene3D" id="3.30.565.60">
    <property type="match status" value="1"/>
</dbReference>
<dbReference type="Gene3D" id="1.10.10.10">
    <property type="entry name" value="Winged helix-like DNA-binding domain superfamily/Winged helix DNA-binding domain"/>
    <property type="match status" value="1"/>
</dbReference>
<dbReference type="RefSeq" id="WP_096228060.1">
    <property type="nucleotide sequence ID" value="NZ_CP168029.1"/>
</dbReference>
<dbReference type="InterPro" id="IPR038461">
    <property type="entry name" value="Schlafen_AlbA_2_dom_sf"/>
</dbReference>
<sequence>MDDKSLLREIDDGETKTLELKETLPPKSEKYVKTLIAFANSAGGKLIVGVRNEDRKIVGIANASQVADTIANALSDLCEPLLAPRIRVAQFEDREIVIAEVQPGPSVPYHFKGKDVGKGTYVRVGATTRMADETALKELLLRGSSQSYDEQVCPEEPFLEKEAQLLCDEINRRRTDDGRREATIRNLENWGLVKLIDGKRAPARALILLTRNSYRFARIQCAQFKGTDRVVFLDRREYGGPLYEQVDEAVQFVLRNIRLGAEIKGLYRKDEYELPLEAIREAIVNAVVHRNLQSNSCVQVALFDDRLEVTSPGALFGGITIEQALEGATALRNPLIAEVFMQMDLFESWGTGLRRIKDACEEAGLPEPEFREIGNMFRVNIFRRAQEGAMDEDVLSHGKGQAVPLETFAKLNDNERLALRLAAEEGRVTSASLVEKAGVSKPTASRVLKNLVDEGLLVWHGKNKTDPFQYYGPPAKL</sequence>
<dbReference type="EMBL" id="QIBW01000009">
    <property type="protein sequence ID" value="ROT89553.1"/>
    <property type="molecule type" value="Genomic_DNA"/>
</dbReference>
<dbReference type="PANTHER" id="PTHR30595">
    <property type="entry name" value="GLPR-RELATED TRANSCRIPTIONAL REPRESSOR"/>
    <property type="match status" value="1"/>
</dbReference>
<gene>
    <name evidence="4" type="ORF">DMP12_08935</name>
    <name evidence="3" type="ORF">GKG38_08220</name>
</gene>
<dbReference type="GO" id="GO:0003700">
    <property type="term" value="F:DNA-binding transcription factor activity"/>
    <property type="evidence" value="ECO:0007669"/>
    <property type="project" value="InterPro"/>
</dbReference>
<evidence type="ECO:0000313" key="6">
    <source>
        <dbReference type="Proteomes" id="UP000462865"/>
    </source>
</evidence>
<proteinExistence type="predicted"/>
<dbReference type="Pfam" id="PF13749">
    <property type="entry name" value="HATPase_c_4"/>
    <property type="match status" value="1"/>
</dbReference>
<keyword evidence="4" id="KW-0547">Nucleotide-binding</keyword>
<comment type="caution">
    <text evidence="4">The sequence shown here is derived from an EMBL/GenBank/DDBJ whole genome shotgun (WGS) entry which is preliminary data.</text>
</comment>
<dbReference type="InterPro" id="IPR000835">
    <property type="entry name" value="HTH_MarR-typ"/>
</dbReference>
<reference evidence="4" key="3">
    <citation type="journal article" date="2019" name="Microbiol. Resour. Announc.">
        <title>Draft Genome Sequences of Type Strains of Gordonibacter faecihominis, Paraeggerthella hongkongensis, Parvibacter caecicola,Slackia equolifaciens, Slackia faecicanis, and Slackia isoflavoniconvertens.</title>
        <authorList>
            <person name="Danylec N."/>
            <person name="Stoll D.A."/>
            <person name="Dotsch A."/>
            <person name="Huch M."/>
        </authorList>
    </citation>
    <scope>NUCLEOTIDE SEQUENCE</scope>
    <source>
        <strain evidence="4">DSM 27213</strain>
    </source>
</reference>
<accession>A0A423UJR8</accession>
<dbReference type="Gene3D" id="3.30.950.30">
    <property type="entry name" value="Schlafen, AAA domain"/>
    <property type="match status" value="1"/>
</dbReference>